<dbReference type="EMBL" id="JADCNL010000606">
    <property type="protein sequence ID" value="KAG0446160.1"/>
    <property type="molecule type" value="Genomic_DNA"/>
</dbReference>
<evidence type="ECO:0000313" key="4">
    <source>
        <dbReference type="Proteomes" id="UP000639772"/>
    </source>
</evidence>
<reference evidence="3 4" key="1">
    <citation type="journal article" date="2020" name="Nat. Food">
        <title>A phased Vanilla planifolia genome enables genetic improvement of flavour and production.</title>
        <authorList>
            <person name="Hasing T."/>
            <person name="Tang H."/>
            <person name="Brym M."/>
            <person name="Khazi F."/>
            <person name="Huang T."/>
            <person name="Chambers A.H."/>
        </authorList>
    </citation>
    <scope>NUCLEOTIDE SEQUENCE [LARGE SCALE GENOMIC DNA]</scope>
    <source>
        <tissue evidence="1">Leaf</tissue>
    </source>
</reference>
<accession>A0A835U4T8</accession>
<gene>
    <name evidence="2" type="ORF">HPP92_028971</name>
    <name evidence="1" type="ORF">HPP92_028982</name>
</gene>
<dbReference type="Proteomes" id="UP000639772">
    <property type="component" value="Unassembled WGS sequence"/>
</dbReference>
<evidence type="ECO:0000313" key="3">
    <source>
        <dbReference type="Proteomes" id="UP000636800"/>
    </source>
</evidence>
<evidence type="ECO:0000313" key="1">
    <source>
        <dbReference type="EMBL" id="KAG0446156.1"/>
    </source>
</evidence>
<comment type="caution">
    <text evidence="1">The sequence shown here is derived from an EMBL/GenBank/DDBJ whole genome shotgun (WGS) entry which is preliminary data.</text>
</comment>
<protein>
    <submittedName>
        <fullName evidence="1">Uncharacterized protein</fullName>
    </submittedName>
</protein>
<sequence length="264" mass="29424">EQDATLFQERFFQTLLGAGGLSEDSEPKKKKGLLANITHATPGVRNIHMHSLLYRFKTSALAIKLIVQLPDAATNVSETWSEDHQTWQKTNPLPEDDAVYRDSKKRLKPKVEPKRSCAREARVGFRLPDGAWNFGLLSRALVVVSVIPPVVLSDLPSAAWLARRSSASESDVGGKLFCLQVSPDRFARNGKLVRSFREPGKIHGYADVEGEGGCCVRASVERLLYTGTSLSKYETANDAIKRLEHVFTTRRNNRIFADIDGWLC</sequence>
<feature type="non-terminal residue" evidence="1">
    <location>
        <position position="264"/>
    </location>
</feature>
<dbReference type="Proteomes" id="UP000636800">
    <property type="component" value="Unassembled WGS sequence"/>
</dbReference>
<dbReference type="EMBL" id="JADCNM010000607">
    <property type="protein sequence ID" value="KAG0446156.1"/>
    <property type="molecule type" value="Genomic_DNA"/>
</dbReference>
<dbReference type="AlphaFoldDB" id="A0A835U4T8"/>
<evidence type="ECO:0000313" key="2">
    <source>
        <dbReference type="EMBL" id="KAG0446160.1"/>
    </source>
</evidence>
<proteinExistence type="predicted"/>
<name>A0A835U4T8_VANPL</name>
<organism evidence="1 4">
    <name type="scientific">Vanilla planifolia</name>
    <name type="common">Vanilla</name>
    <dbReference type="NCBI Taxonomy" id="51239"/>
    <lineage>
        <taxon>Eukaryota</taxon>
        <taxon>Viridiplantae</taxon>
        <taxon>Streptophyta</taxon>
        <taxon>Embryophyta</taxon>
        <taxon>Tracheophyta</taxon>
        <taxon>Spermatophyta</taxon>
        <taxon>Magnoliopsida</taxon>
        <taxon>Liliopsida</taxon>
        <taxon>Asparagales</taxon>
        <taxon>Orchidaceae</taxon>
        <taxon>Vanilloideae</taxon>
        <taxon>Vanilleae</taxon>
        <taxon>Vanilla</taxon>
    </lineage>
</organism>
<keyword evidence="3" id="KW-1185">Reference proteome</keyword>